<name>A0ABD2J6K7_9BILA</name>
<dbReference type="PANTHER" id="PTHR24413">
    <property type="entry name" value="SPECKLE-TYPE POZ PROTEIN"/>
    <property type="match status" value="1"/>
</dbReference>
<dbReference type="Gene3D" id="1.25.40.420">
    <property type="match status" value="1"/>
</dbReference>
<comment type="subcellular location">
    <subcellularLocation>
        <location evidence="1">Nucleus</location>
    </subcellularLocation>
</comment>
<keyword evidence="4" id="KW-0539">Nucleus</keyword>
<dbReference type="InterPro" id="IPR008974">
    <property type="entry name" value="TRAF-like"/>
</dbReference>
<dbReference type="SMART" id="SM00225">
    <property type="entry name" value="BTB"/>
    <property type="match status" value="1"/>
</dbReference>
<sequence>MADLCGTPMRPSDSWSSTEVRSLQHTHMWTIKGFSQCEVRYLETSVRIKDSHTSSGCSSQSNSLVGASAGGGLMGGGAAAAAAAAADNANYLQFKIRLHPQGNKESNKDFCFFQVFSCTNVKFKAKFSVYNTRSEEVPATVYTGTQQLNGYFEYIRRDLLINHIMPQDEIQLLLNLTIVSDTITKNSQNTINQAMPEPRPCELAKDLEVMFGQNRHTDFKIVCRGEGKEMHELSAHKVVLAARSPVFSAMLEPHTEEAQKSEVFYEDIDFEVMREMLFYMYSGRSPLLQQMALDLLAVADRFQLIGLKEMADQVLRAGLSTDNVCRNLVLADMHNALDLKADALRFIAQYSNNVIMTDGWAEMVKEHPRLVTEVVAAMSQEQSRLCECCFVGIGIGGVPPPPPPPPSCSKSSASPPHHQQFPIVDGGGGGDHPIAAVAGGVLNTFLLSIFYAFFILFCFFHALFTTLWHKFGGA</sequence>
<comment type="similarity">
    <text evidence="2">Belongs to the Tdpoz family.</text>
</comment>
<feature type="domain" description="BTB" evidence="7">
    <location>
        <begin position="217"/>
        <end position="289"/>
    </location>
</feature>
<dbReference type="Pfam" id="PF24570">
    <property type="entry name" value="BACK_BPM_SPOP"/>
    <property type="match status" value="1"/>
</dbReference>
<dbReference type="EMBL" id="JBICBT010001046">
    <property type="protein sequence ID" value="KAL3086258.1"/>
    <property type="molecule type" value="Genomic_DNA"/>
</dbReference>
<keyword evidence="6" id="KW-1133">Transmembrane helix</keyword>
<dbReference type="Gene3D" id="2.60.210.10">
    <property type="entry name" value="Apoptosis, Tumor Necrosis Factor Receptor Associated Protein 2, Chain A"/>
    <property type="match status" value="1"/>
</dbReference>
<evidence type="ECO:0000313" key="9">
    <source>
        <dbReference type="Proteomes" id="UP001620626"/>
    </source>
</evidence>
<evidence type="ECO:0000256" key="1">
    <source>
        <dbReference type="ARBA" id="ARBA00004123"/>
    </source>
</evidence>
<keyword evidence="6" id="KW-0812">Transmembrane</keyword>
<dbReference type="AlphaFoldDB" id="A0ABD2J6K7"/>
<organism evidence="8 9">
    <name type="scientific">Heterodera trifolii</name>
    <dbReference type="NCBI Taxonomy" id="157864"/>
    <lineage>
        <taxon>Eukaryota</taxon>
        <taxon>Metazoa</taxon>
        <taxon>Ecdysozoa</taxon>
        <taxon>Nematoda</taxon>
        <taxon>Chromadorea</taxon>
        <taxon>Rhabditida</taxon>
        <taxon>Tylenchina</taxon>
        <taxon>Tylenchomorpha</taxon>
        <taxon>Tylenchoidea</taxon>
        <taxon>Heteroderidae</taxon>
        <taxon>Heteroderinae</taxon>
        <taxon>Heterodera</taxon>
    </lineage>
</organism>
<evidence type="ECO:0000256" key="3">
    <source>
        <dbReference type="ARBA" id="ARBA00022786"/>
    </source>
</evidence>
<dbReference type="SUPFAM" id="SSF54695">
    <property type="entry name" value="POZ domain"/>
    <property type="match status" value="1"/>
</dbReference>
<keyword evidence="3" id="KW-0833">Ubl conjugation pathway</keyword>
<evidence type="ECO:0000256" key="2">
    <source>
        <dbReference type="ARBA" id="ARBA00010846"/>
    </source>
</evidence>
<dbReference type="PROSITE" id="PS50097">
    <property type="entry name" value="BTB"/>
    <property type="match status" value="1"/>
</dbReference>
<keyword evidence="9" id="KW-1185">Reference proteome</keyword>
<gene>
    <name evidence="8" type="ORF">niasHT_040050</name>
</gene>
<feature type="region of interest" description="Disordered" evidence="5">
    <location>
        <begin position="401"/>
        <end position="422"/>
    </location>
</feature>
<feature type="transmembrane region" description="Helical" evidence="6">
    <location>
        <begin position="445"/>
        <end position="468"/>
    </location>
</feature>
<evidence type="ECO:0000256" key="6">
    <source>
        <dbReference type="SAM" id="Phobius"/>
    </source>
</evidence>
<evidence type="ECO:0000313" key="8">
    <source>
        <dbReference type="EMBL" id="KAL3086258.1"/>
    </source>
</evidence>
<dbReference type="Pfam" id="PF00651">
    <property type="entry name" value="BTB"/>
    <property type="match status" value="1"/>
</dbReference>
<dbReference type="Proteomes" id="UP001620626">
    <property type="component" value="Unassembled WGS sequence"/>
</dbReference>
<dbReference type="GO" id="GO:0005634">
    <property type="term" value="C:nucleus"/>
    <property type="evidence" value="ECO:0007669"/>
    <property type="project" value="UniProtKB-SubCell"/>
</dbReference>
<dbReference type="InterPro" id="IPR000210">
    <property type="entry name" value="BTB/POZ_dom"/>
</dbReference>
<comment type="caution">
    <text evidence="8">The sequence shown here is derived from an EMBL/GenBank/DDBJ whole genome shotgun (WGS) entry which is preliminary data.</text>
</comment>
<evidence type="ECO:0000256" key="4">
    <source>
        <dbReference type="ARBA" id="ARBA00023242"/>
    </source>
</evidence>
<dbReference type="Gene3D" id="3.30.710.10">
    <property type="entry name" value="Potassium Channel Kv1.1, Chain A"/>
    <property type="match status" value="1"/>
</dbReference>
<dbReference type="SUPFAM" id="SSF49599">
    <property type="entry name" value="TRAF domain-like"/>
    <property type="match status" value="1"/>
</dbReference>
<evidence type="ECO:0000259" key="7">
    <source>
        <dbReference type="PROSITE" id="PS50097"/>
    </source>
</evidence>
<proteinExistence type="inferred from homology"/>
<protein>
    <recommendedName>
        <fullName evidence="7">BTB domain-containing protein</fullName>
    </recommendedName>
</protein>
<dbReference type="InterPro" id="IPR011333">
    <property type="entry name" value="SKP1/BTB/POZ_sf"/>
</dbReference>
<reference evidence="8 9" key="1">
    <citation type="submission" date="2024-10" db="EMBL/GenBank/DDBJ databases">
        <authorList>
            <person name="Kim D."/>
        </authorList>
    </citation>
    <scope>NUCLEOTIDE SEQUENCE [LARGE SCALE GENOMIC DNA]</scope>
    <source>
        <strain evidence="8">BH-2024</strain>
    </source>
</reference>
<evidence type="ECO:0000256" key="5">
    <source>
        <dbReference type="SAM" id="MobiDB-lite"/>
    </source>
</evidence>
<keyword evidence="6" id="KW-0472">Membrane</keyword>
<accession>A0ABD2J6K7</accession>
<dbReference type="InterPro" id="IPR056423">
    <property type="entry name" value="BACK_BPM_SPOP"/>
</dbReference>